<evidence type="ECO:0000313" key="2">
    <source>
        <dbReference type="Proteomes" id="UP000218542"/>
    </source>
</evidence>
<dbReference type="EMBL" id="BAOS01000013">
    <property type="protein sequence ID" value="GAX60696.1"/>
    <property type="molecule type" value="Genomic_DNA"/>
</dbReference>
<dbReference type="Proteomes" id="UP000218542">
    <property type="component" value="Unassembled WGS sequence"/>
</dbReference>
<organism evidence="1 2">
    <name type="scientific">Candidatus Scalindua japonica</name>
    <dbReference type="NCBI Taxonomy" id="1284222"/>
    <lineage>
        <taxon>Bacteria</taxon>
        <taxon>Pseudomonadati</taxon>
        <taxon>Planctomycetota</taxon>
        <taxon>Candidatus Brocadiia</taxon>
        <taxon>Candidatus Brocadiales</taxon>
        <taxon>Candidatus Scalinduaceae</taxon>
        <taxon>Candidatus Scalindua</taxon>
    </lineage>
</organism>
<dbReference type="OrthoDB" id="166264at2"/>
<accession>A0A286TXU3</accession>
<dbReference type="RefSeq" id="WP_096894086.1">
    <property type="nucleotide sequence ID" value="NZ_BAOS01000013.1"/>
</dbReference>
<gene>
    <name evidence="1" type="ORF">SCALIN_C13_0213</name>
</gene>
<reference evidence="2" key="1">
    <citation type="journal article" date="2017" name="Environ. Microbiol. Rep.">
        <title>Genetic Diversity of Marine Anaerobic Ammonium-Oxidizing Bacteria as Revealed by Genomic and Proteomic Analyses of 'Candidatus Scalindua japonica'.</title>
        <authorList>
            <person name="Oshiki M."/>
            <person name="Mizuto K."/>
            <person name="Kimura Z."/>
            <person name="Kindaichi T."/>
            <person name="Satoh H."/>
            <person name="Okabe S."/>
        </authorList>
    </citation>
    <scope>NUCLEOTIDE SEQUENCE [LARGE SCALE GENOMIC DNA]</scope>
    <source>
        <strain evidence="2">husup-a2</strain>
    </source>
</reference>
<proteinExistence type="predicted"/>
<protein>
    <submittedName>
        <fullName evidence="1">Ribonuclease HIII</fullName>
    </submittedName>
</protein>
<keyword evidence="2" id="KW-1185">Reference proteome</keyword>
<evidence type="ECO:0000313" key="1">
    <source>
        <dbReference type="EMBL" id="GAX60696.1"/>
    </source>
</evidence>
<sequence length="96" mass="11228">MKILPGVYKKYKKKELDNLIRPAIAIKSYAIRKTDITHIIIYAFTNIKEYDKYFRDILEKFGNNVEIKDSFILSSESIIKSSSKDMFLNVLEKMSA</sequence>
<comment type="caution">
    <text evidence="1">The sequence shown here is derived from an EMBL/GenBank/DDBJ whole genome shotgun (WGS) entry which is preliminary data.</text>
</comment>
<name>A0A286TXU3_9BACT</name>
<dbReference type="AlphaFoldDB" id="A0A286TXU3"/>